<evidence type="ECO:0000313" key="3">
    <source>
        <dbReference type="Proteomes" id="UP001465668"/>
    </source>
</evidence>
<protein>
    <submittedName>
        <fullName evidence="2">C2H2-type domain-containing protein</fullName>
    </submittedName>
</protein>
<dbReference type="EMBL" id="JARVKM010000023">
    <property type="protein sequence ID" value="KAK9777057.1"/>
    <property type="molecule type" value="Genomic_DNA"/>
</dbReference>
<comment type="caution">
    <text evidence="2">The sequence shown here is derived from an EMBL/GenBank/DDBJ whole genome shotgun (WGS) entry which is preliminary data.</text>
</comment>
<accession>A0ABR2XTE1</accession>
<proteinExistence type="predicted"/>
<evidence type="ECO:0000313" key="2">
    <source>
        <dbReference type="EMBL" id="KAK9777057.1"/>
    </source>
</evidence>
<reference evidence="2 3" key="1">
    <citation type="submission" date="2024-02" db="EMBL/GenBank/DDBJ databases">
        <title>First draft genome assembly of two strains of Seiridium cardinale.</title>
        <authorList>
            <person name="Emiliani G."/>
            <person name="Scali E."/>
        </authorList>
    </citation>
    <scope>NUCLEOTIDE SEQUENCE [LARGE SCALE GENOMIC DNA]</scope>
    <source>
        <strain evidence="2 3">BM-138-000479</strain>
    </source>
</reference>
<sequence>MIGEDQYQTLVKSASSVAPSGINRCPLCNETGTADSEQLLDHIAQHMHGFSLSSLPWPKDPDPEKKWQEDEYFAENDYFNEVSGDYSQRSGASARSDRDSYGLASLPSNGSIQHPSDSDIRSDSTAAFSWTGTTARTDGRWAEIDCPDSQVLEGPTTIIHTPHYCLLTWTFDYAPFNTGPFLSRYSPIPTLIRDSKPVRNLDSNDDARPERGRVTRRSFAKLVEGLGRPGD</sequence>
<dbReference type="Proteomes" id="UP001465668">
    <property type="component" value="Unassembled WGS sequence"/>
</dbReference>
<keyword evidence="3" id="KW-1185">Reference proteome</keyword>
<gene>
    <name evidence="2" type="ORF">SCAR479_06125</name>
</gene>
<feature type="region of interest" description="Disordered" evidence="1">
    <location>
        <begin position="84"/>
        <end position="123"/>
    </location>
</feature>
<feature type="compositionally biased region" description="Polar residues" evidence="1">
    <location>
        <begin position="106"/>
        <end position="115"/>
    </location>
</feature>
<organism evidence="2 3">
    <name type="scientific">Seiridium cardinale</name>
    <dbReference type="NCBI Taxonomy" id="138064"/>
    <lineage>
        <taxon>Eukaryota</taxon>
        <taxon>Fungi</taxon>
        <taxon>Dikarya</taxon>
        <taxon>Ascomycota</taxon>
        <taxon>Pezizomycotina</taxon>
        <taxon>Sordariomycetes</taxon>
        <taxon>Xylariomycetidae</taxon>
        <taxon>Amphisphaeriales</taxon>
        <taxon>Sporocadaceae</taxon>
        <taxon>Seiridium</taxon>
    </lineage>
</organism>
<evidence type="ECO:0000256" key="1">
    <source>
        <dbReference type="SAM" id="MobiDB-lite"/>
    </source>
</evidence>
<feature type="region of interest" description="Disordered" evidence="1">
    <location>
        <begin position="194"/>
        <end position="214"/>
    </location>
</feature>
<name>A0ABR2XTE1_9PEZI</name>